<feature type="transmembrane region" description="Helical" evidence="2">
    <location>
        <begin position="104"/>
        <end position="122"/>
    </location>
</feature>
<feature type="transmembrane region" description="Helical" evidence="2">
    <location>
        <begin position="6"/>
        <end position="29"/>
    </location>
</feature>
<dbReference type="Pfam" id="PF04892">
    <property type="entry name" value="VanZ"/>
    <property type="match status" value="1"/>
</dbReference>
<evidence type="ECO:0000259" key="3">
    <source>
        <dbReference type="Pfam" id="PF04892"/>
    </source>
</evidence>
<feature type="region of interest" description="Disordered" evidence="1">
    <location>
        <begin position="235"/>
        <end position="267"/>
    </location>
</feature>
<feature type="compositionally biased region" description="Polar residues" evidence="1">
    <location>
        <begin position="254"/>
        <end position="267"/>
    </location>
</feature>
<sequence length="267" mass="26744">MPGSFVVAVHAGPVLVPLLVGVVVVWLLALGHRRTLTAGRALTVLVVTAYAVGVLAVTFFPWQIPFGTSDHVTLGTGAPTFGREVALRSLLNVVPLVTLDAPTFVLNIVMTLPLGALLPLVLRVRSVPAVALVGLAVSTTIEGGQGVGDVLLGMSRTVDVNDLIANVTGTVLGLLCFRLVAAVVGPLLVPFALPGSAVAGPGPAQDGAGWLVDDPAETAYGSVAPRSGLVGAGATSSPLGGASTATTPAASRAVPNTRSPSSAYGSR</sequence>
<keyword evidence="5" id="KW-1185">Reference proteome</keyword>
<keyword evidence="2" id="KW-0472">Membrane</keyword>
<proteinExistence type="predicted"/>
<organism evidence="4 5">
    <name type="scientific">Microlunatus antarcticus</name>
    <dbReference type="NCBI Taxonomy" id="53388"/>
    <lineage>
        <taxon>Bacteria</taxon>
        <taxon>Bacillati</taxon>
        <taxon>Actinomycetota</taxon>
        <taxon>Actinomycetes</taxon>
        <taxon>Propionibacteriales</taxon>
        <taxon>Propionibacteriaceae</taxon>
        <taxon>Microlunatus</taxon>
    </lineage>
</organism>
<reference evidence="4 5" key="1">
    <citation type="submission" date="2020-08" db="EMBL/GenBank/DDBJ databases">
        <title>Sequencing the genomes of 1000 actinobacteria strains.</title>
        <authorList>
            <person name="Klenk H.-P."/>
        </authorList>
    </citation>
    <scope>NUCLEOTIDE SEQUENCE [LARGE SCALE GENOMIC DNA]</scope>
    <source>
        <strain evidence="4 5">DSM 11053</strain>
    </source>
</reference>
<comment type="caution">
    <text evidence="4">The sequence shown here is derived from an EMBL/GenBank/DDBJ whole genome shotgun (WGS) entry which is preliminary data.</text>
</comment>
<dbReference type="AlphaFoldDB" id="A0A7W5JWZ9"/>
<dbReference type="RefSeq" id="WP_183338951.1">
    <property type="nucleotide sequence ID" value="NZ_JACHZG010000001.1"/>
</dbReference>
<keyword evidence="2" id="KW-1133">Transmembrane helix</keyword>
<feature type="domain" description="VanZ-like" evidence="3">
    <location>
        <begin position="49"/>
        <end position="180"/>
    </location>
</feature>
<evidence type="ECO:0000256" key="2">
    <source>
        <dbReference type="SAM" id="Phobius"/>
    </source>
</evidence>
<feature type="compositionally biased region" description="Low complexity" evidence="1">
    <location>
        <begin position="242"/>
        <end position="253"/>
    </location>
</feature>
<accession>A0A7W5JWZ9</accession>
<dbReference type="Proteomes" id="UP000565572">
    <property type="component" value="Unassembled WGS sequence"/>
</dbReference>
<name>A0A7W5JWZ9_9ACTN</name>
<keyword evidence="2" id="KW-0812">Transmembrane</keyword>
<feature type="transmembrane region" description="Helical" evidence="2">
    <location>
        <begin position="167"/>
        <end position="189"/>
    </location>
</feature>
<gene>
    <name evidence="4" type="ORF">FHX39_002555</name>
</gene>
<evidence type="ECO:0000313" key="4">
    <source>
        <dbReference type="EMBL" id="MBB3327611.1"/>
    </source>
</evidence>
<evidence type="ECO:0000256" key="1">
    <source>
        <dbReference type="SAM" id="MobiDB-lite"/>
    </source>
</evidence>
<dbReference type="InterPro" id="IPR006976">
    <property type="entry name" value="VanZ-like"/>
</dbReference>
<dbReference type="PANTHER" id="PTHR36834:SF1">
    <property type="entry name" value="INTEGRAL MEMBRANE PROTEIN"/>
    <property type="match status" value="1"/>
</dbReference>
<evidence type="ECO:0000313" key="5">
    <source>
        <dbReference type="Proteomes" id="UP000565572"/>
    </source>
</evidence>
<dbReference type="PANTHER" id="PTHR36834">
    <property type="entry name" value="MEMBRANE PROTEIN-RELATED"/>
    <property type="match status" value="1"/>
</dbReference>
<dbReference type="InterPro" id="IPR053150">
    <property type="entry name" value="Teicoplanin_resist-assoc"/>
</dbReference>
<feature type="transmembrane region" description="Helical" evidence="2">
    <location>
        <begin position="41"/>
        <end position="64"/>
    </location>
</feature>
<dbReference type="EMBL" id="JACHZG010000001">
    <property type="protein sequence ID" value="MBB3327611.1"/>
    <property type="molecule type" value="Genomic_DNA"/>
</dbReference>
<protein>
    <submittedName>
        <fullName evidence="4">Glycopeptide antibiotics resistance protein</fullName>
    </submittedName>
</protein>